<dbReference type="PROSITE" id="PS51464">
    <property type="entry name" value="SIS"/>
    <property type="match status" value="1"/>
</dbReference>
<reference evidence="2 3" key="1">
    <citation type="submission" date="2018-06" db="EMBL/GenBank/DDBJ databases">
        <title>Extensive metabolic versatility and redundancy in microbially diverse, dynamic hydrothermal sediments.</title>
        <authorList>
            <person name="Dombrowski N."/>
            <person name="Teske A."/>
            <person name="Baker B.J."/>
        </authorList>
    </citation>
    <scope>NUCLEOTIDE SEQUENCE [LARGE SCALE GENOMIC DNA]</scope>
    <source>
        <strain evidence="2">B30_G17</strain>
    </source>
</reference>
<organism evidence="2 3">
    <name type="scientific">Thermoproteota archaeon</name>
    <dbReference type="NCBI Taxonomy" id="2056631"/>
    <lineage>
        <taxon>Archaea</taxon>
        <taxon>Thermoproteota</taxon>
    </lineage>
</organism>
<evidence type="ECO:0000259" key="1">
    <source>
        <dbReference type="PROSITE" id="PS51464"/>
    </source>
</evidence>
<proteinExistence type="predicted"/>
<feature type="domain" description="SIS" evidence="1">
    <location>
        <begin position="20"/>
        <end position="162"/>
    </location>
</feature>
<protein>
    <recommendedName>
        <fullName evidence="1">SIS domain-containing protein</fullName>
    </recommendedName>
</protein>
<dbReference type="Proteomes" id="UP000281962">
    <property type="component" value="Unassembled WGS sequence"/>
</dbReference>
<name>A0A497EVJ7_9CREN</name>
<dbReference type="GO" id="GO:1901135">
    <property type="term" value="P:carbohydrate derivative metabolic process"/>
    <property type="evidence" value="ECO:0007669"/>
    <property type="project" value="InterPro"/>
</dbReference>
<dbReference type="InterPro" id="IPR046348">
    <property type="entry name" value="SIS_dom_sf"/>
</dbReference>
<dbReference type="EMBL" id="QMQY01000020">
    <property type="protein sequence ID" value="RLE51129.1"/>
    <property type="molecule type" value="Genomic_DNA"/>
</dbReference>
<dbReference type="InterPro" id="IPR001347">
    <property type="entry name" value="SIS_dom"/>
</dbReference>
<dbReference type="AlphaFoldDB" id="A0A497EVJ7"/>
<gene>
    <name evidence="2" type="ORF">DRJ21_00795</name>
</gene>
<evidence type="ECO:0000313" key="3">
    <source>
        <dbReference type="Proteomes" id="UP000281962"/>
    </source>
</evidence>
<comment type="caution">
    <text evidence="2">The sequence shown here is derived from an EMBL/GenBank/DDBJ whole genome shotgun (WGS) entry which is preliminary data.</text>
</comment>
<sequence length="313" mass="34658">MISELLKSVSLGLEINIDNLVNFISPSIGNLNFVAEGGGYYAANVASTIFKALIGVNVGCFYPREYSLYIAPYVNDDLIVFLTRGSPVPPRIVDAIKTCSILGLKSVLIGGGKFSDNEECLDYVDIIVEVKAPENKLSSTHYLAILTLLIRLAGTLAEKLGNMRSIEMNRQLNQIPRDSFDYESSLINNILLKIINHARAYIYSGYTMYGLAAKVSRDLNVNLNANCIPVKLGQHPYVTRRVKMSDYVVIFKTELETNSAREIANFLRIRGIEVDILDIMGDPLVAPIETGIILLSETGNLISSRDEIVDDDW</sequence>
<dbReference type="SUPFAM" id="SSF53697">
    <property type="entry name" value="SIS domain"/>
    <property type="match status" value="1"/>
</dbReference>
<evidence type="ECO:0000313" key="2">
    <source>
        <dbReference type="EMBL" id="RLE51129.1"/>
    </source>
</evidence>
<dbReference type="GO" id="GO:0097367">
    <property type="term" value="F:carbohydrate derivative binding"/>
    <property type="evidence" value="ECO:0007669"/>
    <property type="project" value="InterPro"/>
</dbReference>
<accession>A0A497EVJ7</accession>
<dbReference type="Gene3D" id="3.40.50.10490">
    <property type="entry name" value="Glucose-6-phosphate isomerase like protein, domain 1"/>
    <property type="match status" value="1"/>
</dbReference>